<protein>
    <submittedName>
        <fullName evidence="2">Uncharacterized protein</fullName>
    </submittedName>
</protein>
<dbReference type="Proteomes" id="UP001519460">
    <property type="component" value="Unassembled WGS sequence"/>
</dbReference>
<organism evidence="2 3">
    <name type="scientific">Batillaria attramentaria</name>
    <dbReference type="NCBI Taxonomy" id="370345"/>
    <lineage>
        <taxon>Eukaryota</taxon>
        <taxon>Metazoa</taxon>
        <taxon>Spiralia</taxon>
        <taxon>Lophotrochozoa</taxon>
        <taxon>Mollusca</taxon>
        <taxon>Gastropoda</taxon>
        <taxon>Caenogastropoda</taxon>
        <taxon>Sorbeoconcha</taxon>
        <taxon>Cerithioidea</taxon>
        <taxon>Batillariidae</taxon>
        <taxon>Batillaria</taxon>
    </lineage>
</organism>
<feature type="region of interest" description="Disordered" evidence="1">
    <location>
        <begin position="13"/>
        <end position="59"/>
    </location>
</feature>
<evidence type="ECO:0000313" key="2">
    <source>
        <dbReference type="EMBL" id="KAK7493505.1"/>
    </source>
</evidence>
<gene>
    <name evidence="2" type="ORF">BaRGS_00015216</name>
</gene>
<name>A0ABD0L212_9CAEN</name>
<accession>A0ABD0L212</accession>
<dbReference type="AlphaFoldDB" id="A0ABD0L212"/>
<reference evidence="2 3" key="1">
    <citation type="journal article" date="2023" name="Sci. Data">
        <title>Genome assembly of the Korean intertidal mud-creeper Batillaria attramentaria.</title>
        <authorList>
            <person name="Patra A.K."/>
            <person name="Ho P.T."/>
            <person name="Jun S."/>
            <person name="Lee S.J."/>
            <person name="Kim Y."/>
            <person name="Won Y.J."/>
        </authorList>
    </citation>
    <scope>NUCLEOTIDE SEQUENCE [LARGE SCALE GENOMIC DNA]</scope>
    <source>
        <strain evidence="2">Wonlab-2016</strain>
    </source>
</reference>
<comment type="caution">
    <text evidence="2">The sequence shown here is derived from an EMBL/GenBank/DDBJ whole genome shotgun (WGS) entry which is preliminary data.</text>
</comment>
<keyword evidence="3" id="KW-1185">Reference proteome</keyword>
<evidence type="ECO:0000313" key="3">
    <source>
        <dbReference type="Proteomes" id="UP001519460"/>
    </source>
</evidence>
<proteinExistence type="predicted"/>
<sequence>MLYPVNLLKNRKTLNKGGAGMSGSPELQSASLAPPGQRRPRPSPSHPCSHPQRGQQSRYCNSHPAVVIIRGRCSRVILSPSVVASCGLRRLALPCQPGVACEPNYAMSTAVTQEQ</sequence>
<evidence type="ECO:0000256" key="1">
    <source>
        <dbReference type="SAM" id="MobiDB-lite"/>
    </source>
</evidence>
<dbReference type="EMBL" id="JACVVK020000092">
    <property type="protein sequence ID" value="KAK7493505.1"/>
    <property type="molecule type" value="Genomic_DNA"/>
</dbReference>